<dbReference type="PROSITE" id="PS50297">
    <property type="entry name" value="ANK_REP_REGION"/>
    <property type="match status" value="1"/>
</dbReference>
<dbReference type="PANTHER" id="PTHR24198:SF165">
    <property type="entry name" value="ANKYRIN REPEAT-CONTAINING PROTEIN-RELATED"/>
    <property type="match status" value="1"/>
</dbReference>
<dbReference type="GeneID" id="28815153"/>
<dbReference type="PROSITE" id="PS50088">
    <property type="entry name" value="ANK_REPEAT"/>
    <property type="match status" value="2"/>
</dbReference>
<dbReference type="STRING" id="149040.A0A194XVQ0"/>
<accession>A0A194XVQ0</accession>
<evidence type="ECO:0000256" key="1">
    <source>
        <dbReference type="ARBA" id="ARBA00022737"/>
    </source>
</evidence>
<dbReference type="SMART" id="SM00248">
    <property type="entry name" value="ANK"/>
    <property type="match status" value="2"/>
</dbReference>
<evidence type="ECO:0000256" key="2">
    <source>
        <dbReference type="ARBA" id="ARBA00023043"/>
    </source>
</evidence>
<feature type="repeat" description="ANK" evidence="3">
    <location>
        <begin position="122"/>
        <end position="154"/>
    </location>
</feature>
<dbReference type="Gene3D" id="1.25.40.20">
    <property type="entry name" value="Ankyrin repeat-containing domain"/>
    <property type="match status" value="1"/>
</dbReference>
<reference evidence="5 6" key="1">
    <citation type="submission" date="2015-10" db="EMBL/GenBank/DDBJ databases">
        <title>Full genome of DAOMC 229536 Phialocephala scopiformis, a fungal endophyte of spruce producing the potent anti-insectan compound rugulosin.</title>
        <authorList>
            <consortium name="DOE Joint Genome Institute"/>
            <person name="Walker A.K."/>
            <person name="Frasz S.L."/>
            <person name="Seifert K.A."/>
            <person name="Miller J.D."/>
            <person name="Mondo S.J."/>
            <person name="Labutti K."/>
            <person name="Lipzen A."/>
            <person name="Dockter R."/>
            <person name="Kennedy M."/>
            <person name="Grigoriev I.V."/>
            <person name="Spatafora J.W."/>
        </authorList>
    </citation>
    <scope>NUCLEOTIDE SEQUENCE [LARGE SCALE GENOMIC DNA]</scope>
    <source>
        <strain evidence="5 6">CBS 120377</strain>
    </source>
</reference>
<evidence type="ECO:0000256" key="3">
    <source>
        <dbReference type="PROSITE-ProRule" id="PRU00023"/>
    </source>
</evidence>
<feature type="repeat" description="ANK" evidence="3">
    <location>
        <begin position="89"/>
        <end position="121"/>
    </location>
</feature>
<dbReference type="RefSeq" id="XP_018078571.1">
    <property type="nucleotide sequence ID" value="XM_018205427.1"/>
</dbReference>
<dbReference type="Proteomes" id="UP000070700">
    <property type="component" value="Unassembled WGS sequence"/>
</dbReference>
<protein>
    <submittedName>
        <fullName evidence="5">Ankyrin</fullName>
    </submittedName>
</protein>
<dbReference type="EMBL" id="KQ947404">
    <property type="protein sequence ID" value="KUJ24216.1"/>
    <property type="molecule type" value="Genomic_DNA"/>
</dbReference>
<sequence>MSRVEGERRLSATSKSSDHNERLEPHLLRAAQDDDIEKLRQILETAKTRKQLDESFLQKGLIRSSERGKVGATQFLLENGANPDGATGNRAPPLLKAVERNNIGIVHLLLKYGANPETADKKGRTALMTAAWKNHWNILELLIKKGANVNAKDDRGRNVLHNLGADKQMQWGDSVVELLLAHDIILDGEDGQDKLGRVSQLSLQDDFTQPAMAAC</sequence>
<keyword evidence="6" id="KW-1185">Reference proteome</keyword>
<dbReference type="PANTHER" id="PTHR24198">
    <property type="entry name" value="ANKYRIN REPEAT AND PROTEIN KINASE DOMAIN-CONTAINING PROTEIN"/>
    <property type="match status" value="1"/>
</dbReference>
<dbReference type="KEGG" id="psco:LY89DRAFT_15308"/>
<evidence type="ECO:0000313" key="6">
    <source>
        <dbReference type="Proteomes" id="UP000070700"/>
    </source>
</evidence>
<dbReference type="Pfam" id="PF12796">
    <property type="entry name" value="Ank_2"/>
    <property type="match status" value="1"/>
</dbReference>
<dbReference type="InterPro" id="IPR036770">
    <property type="entry name" value="Ankyrin_rpt-contain_sf"/>
</dbReference>
<evidence type="ECO:0000313" key="5">
    <source>
        <dbReference type="EMBL" id="KUJ24216.1"/>
    </source>
</evidence>
<gene>
    <name evidence="5" type="ORF">LY89DRAFT_15308</name>
</gene>
<evidence type="ECO:0000256" key="4">
    <source>
        <dbReference type="SAM" id="MobiDB-lite"/>
    </source>
</evidence>
<feature type="region of interest" description="Disordered" evidence="4">
    <location>
        <begin position="1"/>
        <end position="27"/>
    </location>
</feature>
<dbReference type="AlphaFoldDB" id="A0A194XVQ0"/>
<keyword evidence="2 3" id="KW-0040">ANK repeat</keyword>
<dbReference type="InParanoid" id="A0A194XVQ0"/>
<keyword evidence="1" id="KW-0677">Repeat</keyword>
<name>A0A194XVQ0_MOLSC</name>
<proteinExistence type="predicted"/>
<dbReference type="SUPFAM" id="SSF48403">
    <property type="entry name" value="Ankyrin repeat"/>
    <property type="match status" value="1"/>
</dbReference>
<dbReference type="InterPro" id="IPR002110">
    <property type="entry name" value="Ankyrin_rpt"/>
</dbReference>
<organism evidence="5 6">
    <name type="scientific">Mollisia scopiformis</name>
    <name type="common">Conifer needle endophyte fungus</name>
    <name type="synonym">Phialocephala scopiformis</name>
    <dbReference type="NCBI Taxonomy" id="149040"/>
    <lineage>
        <taxon>Eukaryota</taxon>
        <taxon>Fungi</taxon>
        <taxon>Dikarya</taxon>
        <taxon>Ascomycota</taxon>
        <taxon>Pezizomycotina</taxon>
        <taxon>Leotiomycetes</taxon>
        <taxon>Helotiales</taxon>
        <taxon>Mollisiaceae</taxon>
        <taxon>Mollisia</taxon>
    </lineage>
</organism>
<dbReference type="OrthoDB" id="341259at2759"/>